<feature type="domain" description="Glycosyltransferase subfamily 4-like N-terminal" evidence="2">
    <location>
        <begin position="11"/>
        <end position="202"/>
    </location>
</feature>
<dbReference type="AlphaFoldDB" id="A0A0G0N7S4"/>
<name>A0A0G0N7S4_9BACT</name>
<evidence type="ECO:0000259" key="2">
    <source>
        <dbReference type="Pfam" id="PF13439"/>
    </source>
</evidence>
<comment type="caution">
    <text evidence="3">The sequence shown here is derived from an EMBL/GenBank/DDBJ whole genome shotgun (WGS) entry which is preliminary data.</text>
</comment>
<dbReference type="EMBL" id="LBWP01000006">
    <property type="protein sequence ID" value="KKR11508.1"/>
    <property type="molecule type" value="Genomic_DNA"/>
</dbReference>
<dbReference type="InterPro" id="IPR028098">
    <property type="entry name" value="Glyco_trans_4-like_N"/>
</dbReference>
<proteinExistence type="predicted"/>
<dbReference type="Pfam" id="PF00534">
    <property type="entry name" value="Glycos_transf_1"/>
    <property type="match status" value="1"/>
</dbReference>
<dbReference type="STRING" id="1618550.UT39_C0006G0014"/>
<dbReference type="InterPro" id="IPR050194">
    <property type="entry name" value="Glycosyltransferase_grp1"/>
</dbReference>
<dbReference type="Proteomes" id="UP000034246">
    <property type="component" value="Unassembled WGS sequence"/>
</dbReference>
<dbReference type="GO" id="GO:0016757">
    <property type="term" value="F:glycosyltransferase activity"/>
    <property type="evidence" value="ECO:0007669"/>
    <property type="project" value="InterPro"/>
</dbReference>
<accession>A0A0G0N7S4</accession>
<sequence length="372" mass="43298">MKIAVFHNLPVGGAKRTLFEQLSYLIKRHDVDLYEYNSTDETLWNLKDLVANVFSYTFEIKLNKSGIINRLIADHKNFFFLNSLNRKIASDIDHKKYDLVLVHADRYTQAPFILRHLKTPSLYFCQEYLRLAYEKEVSFGEKLTGLNYLYEKITRLIRKNIDKENIESADFVVCNSNFTKKNGNRVYRLKKTAVDHLGVDVKKFHKYVVKRKNYLLFIGEKNFVNGYQLIKSISSKTKCEIKIYGYHQGALRETDDLKLAKIYSEAFLTLCVSYKEPFGLAALESMACATPVLAVDEGGYRETLVNEVSGYLLKRDADLFAKKIKELQNNRKLYEKMSSAAVKLVKAKWTWQVHGKKLEEYMNKLISTNKHE</sequence>
<dbReference type="Pfam" id="PF13439">
    <property type="entry name" value="Glyco_transf_4"/>
    <property type="match status" value="1"/>
</dbReference>
<keyword evidence="3" id="KW-0808">Transferase</keyword>
<organism evidence="3 4">
    <name type="scientific">Candidatus Woesebacteria bacterium GW2011_GWA1_39_21</name>
    <dbReference type="NCBI Taxonomy" id="1618550"/>
    <lineage>
        <taxon>Bacteria</taxon>
        <taxon>Candidatus Woeseibacteriota</taxon>
    </lineage>
</organism>
<dbReference type="PANTHER" id="PTHR45947">
    <property type="entry name" value="SULFOQUINOVOSYL TRANSFERASE SQD2"/>
    <property type="match status" value="1"/>
</dbReference>
<feature type="domain" description="Glycosyl transferase family 1" evidence="1">
    <location>
        <begin position="236"/>
        <end position="341"/>
    </location>
</feature>
<reference evidence="3 4" key="1">
    <citation type="journal article" date="2015" name="Nature">
        <title>rRNA introns, odd ribosomes, and small enigmatic genomes across a large radiation of phyla.</title>
        <authorList>
            <person name="Brown C.T."/>
            <person name="Hug L.A."/>
            <person name="Thomas B.C."/>
            <person name="Sharon I."/>
            <person name="Castelle C.J."/>
            <person name="Singh A."/>
            <person name="Wilkins M.J."/>
            <person name="Williams K.H."/>
            <person name="Banfield J.F."/>
        </authorList>
    </citation>
    <scope>NUCLEOTIDE SEQUENCE [LARGE SCALE GENOMIC DNA]</scope>
</reference>
<dbReference type="Gene3D" id="3.40.50.2000">
    <property type="entry name" value="Glycogen Phosphorylase B"/>
    <property type="match status" value="2"/>
</dbReference>
<evidence type="ECO:0000259" key="1">
    <source>
        <dbReference type="Pfam" id="PF00534"/>
    </source>
</evidence>
<dbReference type="PANTHER" id="PTHR45947:SF3">
    <property type="entry name" value="SULFOQUINOVOSYL TRANSFERASE SQD2"/>
    <property type="match status" value="1"/>
</dbReference>
<gene>
    <name evidence="3" type="ORF">UT39_C0006G0014</name>
</gene>
<protein>
    <submittedName>
        <fullName evidence="3">Glycosyltransferase</fullName>
    </submittedName>
</protein>
<evidence type="ECO:0000313" key="4">
    <source>
        <dbReference type="Proteomes" id="UP000034246"/>
    </source>
</evidence>
<dbReference type="CDD" id="cd03801">
    <property type="entry name" value="GT4_PimA-like"/>
    <property type="match status" value="1"/>
</dbReference>
<evidence type="ECO:0000313" key="3">
    <source>
        <dbReference type="EMBL" id="KKR11508.1"/>
    </source>
</evidence>
<dbReference type="InterPro" id="IPR001296">
    <property type="entry name" value="Glyco_trans_1"/>
</dbReference>
<dbReference type="SUPFAM" id="SSF53756">
    <property type="entry name" value="UDP-Glycosyltransferase/glycogen phosphorylase"/>
    <property type="match status" value="1"/>
</dbReference>